<proteinExistence type="predicted"/>
<sequence length="45" mass="5269">MSLLTSTWSPKSKFGDYFYKDIFKEPSEIYNTMKVLVETNLFVGI</sequence>
<evidence type="ECO:0000313" key="1">
    <source>
        <dbReference type="EMBL" id="JAE34565.1"/>
    </source>
</evidence>
<reference evidence="1" key="2">
    <citation type="journal article" date="2015" name="Data Brief">
        <title>Shoot transcriptome of the giant reed, Arundo donax.</title>
        <authorList>
            <person name="Barrero R.A."/>
            <person name="Guerrero F.D."/>
            <person name="Moolhuijzen P."/>
            <person name="Goolsby J.A."/>
            <person name="Tidwell J."/>
            <person name="Bellgard S.E."/>
            <person name="Bellgard M.I."/>
        </authorList>
    </citation>
    <scope>NUCLEOTIDE SEQUENCE</scope>
    <source>
        <tissue evidence="1">Shoot tissue taken approximately 20 cm above the soil surface</tissue>
    </source>
</reference>
<protein>
    <submittedName>
        <fullName evidence="1">Uncharacterized protein</fullName>
    </submittedName>
</protein>
<dbReference type="AlphaFoldDB" id="A0A0A9HBL0"/>
<dbReference type="EMBL" id="GBRH01163331">
    <property type="protein sequence ID" value="JAE34565.1"/>
    <property type="molecule type" value="Transcribed_RNA"/>
</dbReference>
<reference evidence="1" key="1">
    <citation type="submission" date="2014-09" db="EMBL/GenBank/DDBJ databases">
        <authorList>
            <person name="Magalhaes I.L.F."/>
            <person name="Oliveira U."/>
            <person name="Santos F.R."/>
            <person name="Vidigal T.H.D.A."/>
            <person name="Brescovit A.D."/>
            <person name="Santos A.J."/>
        </authorList>
    </citation>
    <scope>NUCLEOTIDE SEQUENCE</scope>
    <source>
        <tissue evidence="1">Shoot tissue taken approximately 20 cm above the soil surface</tissue>
    </source>
</reference>
<organism evidence="1">
    <name type="scientific">Arundo donax</name>
    <name type="common">Giant reed</name>
    <name type="synonym">Donax arundinaceus</name>
    <dbReference type="NCBI Taxonomy" id="35708"/>
    <lineage>
        <taxon>Eukaryota</taxon>
        <taxon>Viridiplantae</taxon>
        <taxon>Streptophyta</taxon>
        <taxon>Embryophyta</taxon>
        <taxon>Tracheophyta</taxon>
        <taxon>Spermatophyta</taxon>
        <taxon>Magnoliopsida</taxon>
        <taxon>Liliopsida</taxon>
        <taxon>Poales</taxon>
        <taxon>Poaceae</taxon>
        <taxon>PACMAD clade</taxon>
        <taxon>Arundinoideae</taxon>
        <taxon>Arundineae</taxon>
        <taxon>Arundo</taxon>
    </lineage>
</organism>
<accession>A0A0A9HBL0</accession>
<name>A0A0A9HBL0_ARUDO</name>